<name>A0A9W8AK85_9FUNG</name>
<comment type="caution">
    <text evidence="3">The sequence shown here is derived from an EMBL/GenBank/DDBJ whole genome shotgun (WGS) entry which is preliminary data.</text>
</comment>
<evidence type="ECO:0000313" key="4">
    <source>
        <dbReference type="Proteomes" id="UP001150569"/>
    </source>
</evidence>
<evidence type="ECO:0000313" key="3">
    <source>
        <dbReference type="EMBL" id="KAJ1929370.1"/>
    </source>
</evidence>
<feature type="compositionally biased region" description="Polar residues" evidence="2">
    <location>
        <begin position="421"/>
        <end position="431"/>
    </location>
</feature>
<dbReference type="AlphaFoldDB" id="A0A9W8AK85"/>
<dbReference type="OrthoDB" id="10004862at2759"/>
<dbReference type="Proteomes" id="UP001150569">
    <property type="component" value="Unassembled WGS sequence"/>
</dbReference>
<dbReference type="Pfam" id="PF14027">
    <property type="entry name" value="Questin_oxidase"/>
    <property type="match status" value="1"/>
</dbReference>
<feature type="region of interest" description="Disordered" evidence="2">
    <location>
        <begin position="415"/>
        <end position="449"/>
    </location>
</feature>
<dbReference type="PANTHER" id="PTHR35870:SF1">
    <property type="entry name" value="PROTEIN, PUTATIVE (AFU_ORTHOLOGUE AFUA_5G03330)-RELATED"/>
    <property type="match status" value="1"/>
</dbReference>
<evidence type="ECO:0000256" key="1">
    <source>
        <dbReference type="ARBA" id="ARBA00023002"/>
    </source>
</evidence>
<keyword evidence="4" id="KW-1185">Reference proteome</keyword>
<protein>
    <submittedName>
        <fullName evidence="3">Uncharacterized protein</fullName>
    </submittedName>
</protein>
<sequence length="514" mass="57686">MFRAHSILRANHLYPLPTLRRNAATTLSAGFLRPLQLSKALARSTHTLTATTMLSRLADLPALTARVHTDHVNMGGYPQAEVALLNYIRNTHRSNIVYMGFRSKHLPHKLYSQWVLGATPERLRQTYDDYLPRLEPLPKSNVNITRDSLMNHLGQRETYGAYLRFFDHEISERGMESVFQTYYPLLLAGMYGGLTHPMIHIGYAIEFHNDQLLSEGLAYACSHYLDMAAVIDQPTVATTAMQEPPQPQTATDPWLSLHQVAEDASGDFQVNAAEPRFSRRAAGLLGRPAVMQKLSRLVQNYLPLAPADQSTDADRSSPVTPDVLHRLAVSTVGAYAGLVTKRPARLDFFLAHAVTSLYATFMIVPHLTDPRDQVRQLRLQLFILLAVYATEGRGALPKEPHVPGDAHLRRRQGNHRAIGNDATNLPFSPSDTESDSNDGNGDGTMRAYPDSWHDIRERAVAADDDHVAKVVRALDFFRRVYGDTNDELFHHAALHTVDQIQVKDDWRFQALPQE</sequence>
<reference evidence="3" key="1">
    <citation type="submission" date="2022-07" db="EMBL/GenBank/DDBJ databases">
        <title>Phylogenomic reconstructions and comparative analyses of Kickxellomycotina fungi.</title>
        <authorList>
            <person name="Reynolds N.K."/>
            <person name="Stajich J.E."/>
            <person name="Barry K."/>
            <person name="Grigoriev I.V."/>
            <person name="Crous P."/>
            <person name="Smith M.E."/>
        </authorList>
    </citation>
    <scope>NUCLEOTIDE SEQUENCE</scope>
    <source>
        <strain evidence="3">RSA 861</strain>
    </source>
</reference>
<proteinExistence type="predicted"/>
<dbReference type="InterPro" id="IPR025337">
    <property type="entry name" value="Questin_oxidase-like"/>
</dbReference>
<keyword evidence="1" id="KW-0560">Oxidoreductase</keyword>
<dbReference type="GO" id="GO:0016491">
    <property type="term" value="F:oxidoreductase activity"/>
    <property type="evidence" value="ECO:0007669"/>
    <property type="project" value="UniProtKB-KW"/>
</dbReference>
<dbReference type="PANTHER" id="PTHR35870">
    <property type="entry name" value="PROTEIN, PUTATIVE (AFU_ORTHOLOGUE AFUA_5G03330)-RELATED"/>
    <property type="match status" value="1"/>
</dbReference>
<accession>A0A9W8AK85</accession>
<dbReference type="EMBL" id="JANBPT010000037">
    <property type="protein sequence ID" value="KAJ1929370.1"/>
    <property type="molecule type" value="Genomic_DNA"/>
</dbReference>
<organism evidence="3 4">
    <name type="scientific">Tieghemiomyces parasiticus</name>
    <dbReference type="NCBI Taxonomy" id="78921"/>
    <lineage>
        <taxon>Eukaryota</taxon>
        <taxon>Fungi</taxon>
        <taxon>Fungi incertae sedis</taxon>
        <taxon>Zoopagomycota</taxon>
        <taxon>Kickxellomycotina</taxon>
        <taxon>Dimargaritomycetes</taxon>
        <taxon>Dimargaritales</taxon>
        <taxon>Dimargaritaceae</taxon>
        <taxon>Tieghemiomyces</taxon>
    </lineage>
</organism>
<gene>
    <name evidence="3" type="ORF">IWQ60_001233</name>
</gene>
<evidence type="ECO:0000256" key="2">
    <source>
        <dbReference type="SAM" id="MobiDB-lite"/>
    </source>
</evidence>